<dbReference type="FunFam" id="3.40.605.10:FF:000007">
    <property type="entry name" value="NAD/NADP-dependent betaine aldehyde dehydrogenase"/>
    <property type="match status" value="1"/>
</dbReference>
<evidence type="ECO:0000259" key="3">
    <source>
        <dbReference type="Pfam" id="PF00171"/>
    </source>
</evidence>
<feature type="domain" description="Aldehyde dehydrogenase" evidence="3">
    <location>
        <begin position="16"/>
        <end position="472"/>
    </location>
</feature>
<dbReference type="Gene3D" id="3.40.605.10">
    <property type="entry name" value="Aldehyde Dehydrogenase, Chain A, domain 1"/>
    <property type="match status" value="1"/>
</dbReference>
<evidence type="ECO:0000256" key="1">
    <source>
        <dbReference type="ARBA" id="ARBA00009986"/>
    </source>
</evidence>
<dbReference type="AlphaFoldDB" id="A0A2R5GX48"/>
<keyword evidence="5" id="KW-1185">Reference proteome</keyword>
<reference evidence="4 5" key="1">
    <citation type="submission" date="2017-12" db="EMBL/GenBank/DDBJ databases">
        <title>Sequencing, de novo assembly and annotation of complete genome of a new Thraustochytrid species, strain FCC1311.</title>
        <authorList>
            <person name="Sedici K."/>
            <person name="Godart F."/>
            <person name="Aiese Cigliano R."/>
            <person name="Sanseverino W."/>
            <person name="Barakat M."/>
            <person name="Ortet P."/>
            <person name="Marechal E."/>
            <person name="Cagnac O."/>
            <person name="Amato A."/>
        </authorList>
    </citation>
    <scope>NUCLEOTIDE SEQUENCE [LARGE SCALE GENOMIC DNA]</scope>
</reference>
<dbReference type="PANTHER" id="PTHR43866">
    <property type="entry name" value="MALONATE-SEMIALDEHYDE DEHYDROGENASE"/>
    <property type="match status" value="1"/>
</dbReference>
<dbReference type="InterPro" id="IPR016163">
    <property type="entry name" value="Ald_DH_C"/>
</dbReference>
<keyword evidence="2" id="KW-0560">Oxidoreductase</keyword>
<dbReference type="InterPro" id="IPR015590">
    <property type="entry name" value="Aldehyde_DH_dom"/>
</dbReference>
<name>A0A2R5GX48_9STRA</name>
<dbReference type="FunFam" id="3.40.309.10:FF:000002">
    <property type="entry name" value="Methylmalonate-semialdehyde dehydrogenase (Acylating)"/>
    <property type="match status" value="1"/>
</dbReference>
<sequence>MAEQRQCDNFIGGVFVAPAGGEYMDVTSPADGSVCAKVAVSGTADVDAAVTAAKKALPQWKGLTIKSRAACMFKLHHLVQEHALELATLCTLENGKTIAESLAEVAKGNETIEWACSLPQLAQGNILQVSRGVMCHDENEPLGVVGCIVPFNFPFMVPCWTTPIALTMGNAVVLKTSEKAPMAMTRFAELVKEAGVPDGVFSIVHGTVDAVNAVCDHEDICAVSFVGSSRVARIVHQRCSALGKRVLALGGAKNHLVALPDCDVAMTAADIVSSFCGCAGQRCMAASVLLTVTAQPGLLDEVVAKASELTAGQGAGNLGPVIDEASQKRILSYIEEAEAGGAKILLDGRSWQSAQPKGTWLGPTVILHTKKTDRALQDEIFGPVLSVLEVPDRETAIAIENAHPAGNAASVYTNSGAAADWFSHHFRASQIGVNVGVAVPREPFSFGGMYGTISKFGEHDITGTGAMNFFSQKRKITTKWSKFDMGDAAQFK</sequence>
<dbReference type="GO" id="GO:0006210">
    <property type="term" value="P:thymine catabolic process"/>
    <property type="evidence" value="ECO:0007669"/>
    <property type="project" value="TreeGrafter"/>
</dbReference>
<comment type="caution">
    <text evidence="4">The sequence shown here is derived from an EMBL/GenBank/DDBJ whole genome shotgun (WGS) entry which is preliminary data.</text>
</comment>
<dbReference type="OrthoDB" id="310895at2759"/>
<dbReference type="NCBIfam" id="TIGR01722">
    <property type="entry name" value="MMSDH"/>
    <property type="match status" value="1"/>
</dbReference>
<dbReference type="InterPro" id="IPR016162">
    <property type="entry name" value="Ald_DH_N"/>
</dbReference>
<proteinExistence type="inferred from homology"/>
<dbReference type="GO" id="GO:0004491">
    <property type="term" value="F:methylmalonate-semialdehyde dehydrogenase (acylating, NAD) activity"/>
    <property type="evidence" value="ECO:0007669"/>
    <property type="project" value="InterPro"/>
</dbReference>
<evidence type="ECO:0000313" key="5">
    <source>
        <dbReference type="Proteomes" id="UP000241890"/>
    </source>
</evidence>
<dbReference type="SUPFAM" id="SSF53720">
    <property type="entry name" value="ALDH-like"/>
    <property type="match status" value="1"/>
</dbReference>
<comment type="similarity">
    <text evidence="1">Belongs to the aldehyde dehydrogenase family.</text>
</comment>
<dbReference type="InParanoid" id="A0A2R5GX48"/>
<dbReference type="Proteomes" id="UP000241890">
    <property type="component" value="Unassembled WGS sequence"/>
</dbReference>
<dbReference type="InterPro" id="IPR010061">
    <property type="entry name" value="MeMal-semiAld_DH"/>
</dbReference>
<accession>A0A2R5GX48</accession>
<protein>
    <submittedName>
        <fullName evidence="4">Aldehyde dehydrogenase</fullName>
    </submittedName>
</protein>
<evidence type="ECO:0000313" key="4">
    <source>
        <dbReference type="EMBL" id="GBG33263.1"/>
    </source>
</evidence>
<organism evidence="4 5">
    <name type="scientific">Hondaea fermentalgiana</name>
    <dbReference type="NCBI Taxonomy" id="2315210"/>
    <lineage>
        <taxon>Eukaryota</taxon>
        <taxon>Sar</taxon>
        <taxon>Stramenopiles</taxon>
        <taxon>Bigyra</taxon>
        <taxon>Labyrinthulomycetes</taxon>
        <taxon>Thraustochytrida</taxon>
        <taxon>Thraustochytriidae</taxon>
        <taxon>Hondaea</taxon>
    </lineage>
</organism>
<gene>
    <name evidence="4" type="ORF">FCC1311_094872</name>
</gene>
<dbReference type="EMBL" id="BEYU01000149">
    <property type="protein sequence ID" value="GBG33263.1"/>
    <property type="molecule type" value="Genomic_DNA"/>
</dbReference>
<dbReference type="Pfam" id="PF00171">
    <property type="entry name" value="Aldedh"/>
    <property type="match status" value="1"/>
</dbReference>
<dbReference type="InterPro" id="IPR016161">
    <property type="entry name" value="Ald_DH/histidinol_DH"/>
</dbReference>
<evidence type="ECO:0000256" key="2">
    <source>
        <dbReference type="ARBA" id="ARBA00023002"/>
    </source>
</evidence>
<dbReference type="Gene3D" id="3.40.309.10">
    <property type="entry name" value="Aldehyde Dehydrogenase, Chain A, domain 2"/>
    <property type="match status" value="1"/>
</dbReference>
<dbReference type="PANTHER" id="PTHR43866:SF4">
    <property type="entry name" value="MALONATE-SEMIALDEHYDE DEHYDROGENASE"/>
    <property type="match status" value="1"/>
</dbReference>
<dbReference type="GO" id="GO:0006574">
    <property type="term" value="P:L-valine catabolic process"/>
    <property type="evidence" value="ECO:0007669"/>
    <property type="project" value="TreeGrafter"/>
</dbReference>